<dbReference type="InterPro" id="IPR011021">
    <property type="entry name" value="Arrestin-like_N"/>
</dbReference>
<dbReference type="PANTHER" id="PTHR11188">
    <property type="entry name" value="ARRESTIN DOMAIN CONTAINING PROTEIN"/>
    <property type="match status" value="1"/>
</dbReference>
<evidence type="ECO:0000256" key="1">
    <source>
        <dbReference type="ARBA" id="ARBA00005298"/>
    </source>
</evidence>
<dbReference type="InterPro" id="IPR011022">
    <property type="entry name" value="Arrestin_C-like"/>
</dbReference>
<comment type="caution">
    <text evidence="4">The sequence shown here is derived from an EMBL/GenBank/DDBJ whole genome shotgun (WGS) entry which is preliminary data.</text>
</comment>
<proteinExistence type="inferred from homology"/>
<reference evidence="4" key="1">
    <citation type="submission" date="2022-03" db="EMBL/GenBank/DDBJ databases">
        <authorList>
            <person name="Tunstrom K."/>
        </authorList>
    </citation>
    <scope>NUCLEOTIDE SEQUENCE</scope>
</reference>
<evidence type="ECO:0000313" key="4">
    <source>
        <dbReference type="EMBL" id="CAH2087632.1"/>
    </source>
</evidence>
<organism evidence="4 5">
    <name type="scientific">Euphydryas editha</name>
    <name type="common">Edith's checkerspot</name>
    <dbReference type="NCBI Taxonomy" id="104508"/>
    <lineage>
        <taxon>Eukaryota</taxon>
        <taxon>Metazoa</taxon>
        <taxon>Ecdysozoa</taxon>
        <taxon>Arthropoda</taxon>
        <taxon>Hexapoda</taxon>
        <taxon>Insecta</taxon>
        <taxon>Pterygota</taxon>
        <taxon>Neoptera</taxon>
        <taxon>Endopterygota</taxon>
        <taxon>Lepidoptera</taxon>
        <taxon>Glossata</taxon>
        <taxon>Ditrysia</taxon>
        <taxon>Papilionoidea</taxon>
        <taxon>Nymphalidae</taxon>
        <taxon>Nymphalinae</taxon>
        <taxon>Euphydryas</taxon>
    </lineage>
</organism>
<dbReference type="InterPro" id="IPR014752">
    <property type="entry name" value="Arrestin-like_C"/>
</dbReference>
<dbReference type="PANTHER" id="PTHR11188:SF175">
    <property type="entry name" value="ARRESTIN C-TERMINAL-LIKE DOMAIN-CONTAINING PROTEIN"/>
    <property type="match status" value="1"/>
</dbReference>
<keyword evidence="2" id="KW-0716">Sensory transduction</keyword>
<dbReference type="EMBL" id="CAKOGL010000006">
    <property type="protein sequence ID" value="CAH2087632.1"/>
    <property type="molecule type" value="Genomic_DNA"/>
</dbReference>
<sequence>MVWDTCKIVLHNRPDEIDLKVKGTSKAIWSRPSPTMPYIKIYSEKKEVFCVTVDIFRELQGKTIQQGTISRQFHFFLPPDLPPSYNDTIAKVHYRIKIQSKNGYGFIKKVVFPFRVINPVDLNHLDEYKIPMLYEMEKKSFCLLFKTYKGFTSGQLIPFEAIIKNKHKIKVKRIEVYLIQKIEYSIAEGFYNAEESLCKSVYSDVLSVVDQSCSFNMKIPQVMPSTMNLDNSMVNVSYALRVKVCFLFHFPLEIDIPVTIATVPLTYKV</sequence>
<comment type="similarity">
    <text evidence="1">Belongs to the arrestin family.</text>
</comment>
<dbReference type="AlphaFoldDB" id="A0AAU9TP32"/>
<evidence type="ECO:0000259" key="3">
    <source>
        <dbReference type="SMART" id="SM01017"/>
    </source>
</evidence>
<accession>A0AAU9TP32</accession>
<keyword evidence="5" id="KW-1185">Reference proteome</keyword>
<dbReference type="Proteomes" id="UP001153954">
    <property type="component" value="Unassembled WGS sequence"/>
</dbReference>
<gene>
    <name evidence="4" type="ORF">EEDITHA_LOCUS3876</name>
</gene>
<name>A0AAU9TP32_EUPED</name>
<dbReference type="GO" id="GO:0015031">
    <property type="term" value="P:protein transport"/>
    <property type="evidence" value="ECO:0007669"/>
    <property type="project" value="TreeGrafter"/>
</dbReference>
<evidence type="ECO:0000256" key="2">
    <source>
        <dbReference type="ARBA" id="ARBA00022606"/>
    </source>
</evidence>
<dbReference type="Gene3D" id="2.60.40.640">
    <property type="match status" value="2"/>
</dbReference>
<evidence type="ECO:0000313" key="5">
    <source>
        <dbReference type="Proteomes" id="UP001153954"/>
    </source>
</evidence>
<protein>
    <recommendedName>
        <fullName evidence="3">Arrestin C-terminal-like domain-containing protein</fullName>
    </recommendedName>
</protein>
<dbReference type="Pfam" id="PF02752">
    <property type="entry name" value="Arrestin_C"/>
    <property type="match status" value="1"/>
</dbReference>
<dbReference type="SUPFAM" id="SSF81296">
    <property type="entry name" value="E set domains"/>
    <property type="match status" value="2"/>
</dbReference>
<feature type="domain" description="Arrestin C-terminal-like" evidence="3">
    <location>
        <begin position="137"/>
        <end position="265"/>
    </location>
</feature>
<dbReference type="GO" id="GO:0005737">
    <property type="term" value="C:cytoplasm"/>
    <property type="evidence" value="ECO:0007669"/>
    <property type="project" value="TreeGrafter"/>
</dbReference>
<dbReference type="Pfam" id="PF00339">
    <property type="entry name" value="Arrestin_N"/>
    <property type="match status" value="1"/>
</dbReference>
<dbReference type="InterPro" id="IPR050357">
    <property type="entry name" value="Arrestin_domain-protein"/>
</dbReference>
<dbReference type="SMART" id="SM01017">
    <property type="entry name" value="Arrestin_C"/>
    <property type="match status" value="1"/>
</dbReference>
<dbReference type="InterPro" id="IPR014756">
    <property type="entry name" value="Ig_E-set"/>
</dbReference>